<organism evidence="2">
    <name type="scientific">Singulisphaera sp. Ch08</name>
    <dbReference type="NCBI Taxonomy" id="3120278"/>
    <lineage>
        <taxon>Bacteria</taxon>
        <taxon>Pseudomonadati</taxon>
        <taxon>Planctomycetota</taxon>
        <taxon>Planctomycetia</taxon>
        <taxon>Isosphaerales</taxon>
        <taxon>Isosphaeraceae</taxon>
        <taxon>Singulisphaera</taxon>
    </lineage>
</organism>
<evidence type="ECO:0000259" key="1">
    <source>
        <dbReference type="Pfam" id="PF19918"/>
    </source>
</evidence>
<protein>
    <recommendedName>
        <fullName evidence="1">MoxR-vWA-beta-propeller ternary system domain-containing protein</fullName>
    </recommendedName>
</protein>
<proteinExistence type="predicted"/>
<dbReference type="RefSeq" id="WP_406696247.1">
    <property type="nucleotide sequence ID" value="NZ_CP155447.1"/>
</dbReference>
<evidence type="ECO:0000313" key="2">
    <source>
        <dbReference type="EMBL" id="XBH03513.1"/>
    </source>
</evidence>
<dbReference type="InterPro" id="IPR045552">
    <property type="entry name" value="bpX2"/>
</dbReference>
<sequence length="244" mass="26968">MCPTLDQICCASLPQPALAALADLRREPEIRVLIQGDRAWVRWPAVDERVLRRILPVSGVLLFARHAGLWYQLGRHLPTFAIPRELDRESVPLATALVPDRIEVALPRRTSTQPARLRLVRDEFVRPASAMRCRLNALAAWAETVPSSRVNSLRAAIAGDLVMLLGSPLPALADGTRYWGAKLLIPLGFRADPSLSEDALRRTLSVASTELLLLTPGGYEVISSHVFKPLTRSGIRLSERSLHT</sequence>
<dbReference type="AlphaFoldDB" id="A0AAU7CEJ9"/>
<name>A0AAU7CEJ9_9BACT</name>
<feature type="domain" description="MoxR-vWA-beta-propeller ternary system" evidence="1">
    <location>
        <begin position="12"/>
        <end position="237"/>
    </location>
</feature>
<reference evidence="2" key="1">
    <citation type="submission" date="2024-05" db="EMBL/GenBank/DDBJ databases">
        <title>Planctomycetes of the genus Singulisphaera possess chitinolytic capabilities.</title>
        <authorList>
            <person name="Ivanova A."/>
        </authorList>
    </citation>
    <scope>NUCLEOTIDE SEQUENCE</scope>
    <source>
        <strain evidence="2">Ch08T</strain>
    </source>
</reference>
<gene>
    <name evidence="2" type="ORF">V5E97_35195</name>
</gene>
<dbReference type="EMBL" id="CP155447">
    <property type="protein sequence ID" value="XBH03513.1"/>
    <property type="molecule type" value="Genomic_DNA"/>
</dbReference>
<accession>A0AAU7CEJ9</accession>
<dbReference type="Pfam" id="PF19918">
    <property type="entry name" value="bpX2"/>
    <property type="match status" value="1"/>
</dbReference>